<dbReference type="PANTHER" id="PTHR11695">
    <property type="entry name" value="ALCOHOL DEHYDROGENASE RELATED"/>
    <property type="match status" value="1"/>
</dbReference>
<dbReference type="InterPro" id="IPR020843">
    <property type="entry name" value="ER"/>
</dbReference>
<dbReference type="InterPro" id="IPR011032">
    <property type="entry name" value="GroES-like_sf"/>
</dbReference>
<dbReference type="PANTHER" id="PTHR11695:SF294">
    <property type="entry name" value="RETICULON-4-INTERACTING PROTEIN 1, MITOCHONDRIAL"/>
    <property type="match status" value="1"/>
</dbReference>
<dbReference type="AlphaFoldDB" id="A0A0R2LPM6"/>
<accession>A0A0R2LPM6</accession>
<gene>
    <name evidence="3" type="ORF">IV57_GL000023</name>
</gene>
<evidence type="ECO:0000313" key="3">
    <source>
        <dbReference type="EMBL" id="KRO00707.1"/>
    </source>
</evidence>
<dbReference type="GO" id="GO:0008270">
    <property type="term" value="F:zinc ion binding"/>
    <property type="evidence" value="ECO:0007669"/>
    <property type="project" value="InterPro"/>
</dbReference>
<dbReference type="GO" id="GO:0016491">
    <property type="term" value="F:oxidoreductase activity"/>
    <property type="evidence" value="ECO:0007669"/>
    <property type="project" value="UniProtKB-KW"/>
</dbReference>
<dbReference type="InterPro" id="IPR013154">
    <property type="entry name" value="ADH-like_N"/>
</dbReference>
<dbReference type="Gene3D" id="3.40.50.720">
    <property type="entry name" value="NAD(P)-binding Rossmann-like Domain"/>
    <property type="match status" value="1"/>
</dbReference>
<protein>
    <submittedName>
        <fullName evidence="3">Oxidoreductase</fullName>
    </submittedName>
</protein>
<dbReference type="STRING" id="993692.IV57_GL000023"/>
<keyword evidence="4" id="KW-1185">Reference proteome</keyword>
<dbReference type="PATRIC" id="fig|993692.3.peg.23"/>
<dbReference type="CDD" id="cd05289">
    <property type="entry name" value="MDR_like_2"/>
    <property type="match status" value="1"/>
</dbReference>
<dbReference type="OrthoDB" id="9792162at2"/>
<organism evidence="3 4">
    <name type="scientific">Companilactobacillus kimchiensis</name>
    <dbReference type="NCBI Taxonomy" id="993692"/>
    <lineage>
        <taxon>Bacteria</taxon>
        <taxon>Bacillati</taxon>
        <taxon>Bacillota</taxon>
        <taxon>Bacilli</taxon>
        <taxon>Lactobacillales</taxon>
        <taxon>Lactobacillaceae</taxon>
        <taxon>Companilactobacillus</taxon>
    </lineage>
</organism>
<dbReference type="InterPro" id="IPR036291">
    <property type="entry name" value="NAD(P)-bd_dom_sf"/>
</dbReference>
<keyword evidence="1" id="KW-0560">Oxidoreductase</keyword>
<reference evidence="3 4" key="1">
    <citation type="journal article" date="2015" name="Genome Announc.">
        <title>Expanding the biotechnology potential of lactobacilli through comparative genomics of 213 strains and associated genera.</title>
        <authorList>
            <person name="Sun Z."/>
            <person name="Harris H.M."/>
            <person name="McCann A."/>
            <person name="Guo C."/>
            <person name="Argimon S."/>
            <person name="Zhang W."/>
            <person name="Yang X."/>
            <person name="Jeffery I.B."/>
            <person name="Cooney J.C."/>
            <person name="Kagawa T.F."/>
            <person name="Liu W."/>
            <person name="Song Y."/>
            <person name="Salvetti E."/>
            <person name="Wrobel A."/>
            <person name="Rasinkangas P."/>
            <person name="Parkhill J."/>
            <person name="Rea M.C."/>
            <person name="O'Sullivan O."/>
            <person name="Ritari J."/>
            <person name="Douillard F.P."/>
            <person name="Paul Ross R."/>
            <person name="Yang R."/>
            <person name="Briner A.E."/>
            <person name="Felis G.E."/>
            <person name="de Vos W.M."/>
            <person name="Barrangou R."/>
            <person name="Klaenhammer T.R."/>
            <person name="Caufield P.W."/>
            <person name="Cui Y."/>
            <person name="Zhang H."/>
            <person name="O'Toole P.W."/>
        </authorList>
    </citation>
    <scope>NUCLEOTIDE SEQUENCE [LARGE SCALE GENOMIC DNA]</scope>
    <source>
        <strain evidence="3 4">DSM 24716</strain>
    </source>
</reference>
<evidence type="ECO:0000313" key="4">
    <source>
        <dbReference type="Proteomes" id="UP000051006"/>
    </source>
</evidence>
<dbReference type="SUPFAM" id="SSF50129">
    <property type="entry name" value="GroES-like"/>
    <property type="match status" value="1"/>
</dbReference>
<dbReference type="Proteomes" id="UP000051006">
    <property type="component" value="Unassembled WGS sequence"/>
</dbReference>
<name>A0A0R2LPM6_9LACO</name>
<dbReference type="RefSeq" id="WP_057879452.1">
    <property type="nucleotide sequence ID" value="NZ_JQCF01000001.1"/>
</dbReference>
<dbReference type="InterPro" id="IPR002364">
    <property type="entry name" value="Quin_OxRdtase/zeta-crystal_CS"/>
</dbReference>
<dbReference type="SMART" id="SM00829">
    <property type="entry name" value="PKS_ER"/>
    <property type="match status" value="1"/>
</dbReference>
<sequence>MKKIIVNEYGSVDVLKEIDVPMPTPKSDEVVIKVAAFGINDPDIVMRKNGPFPTMPKEMRPTLPHMLGNDFSGIVSQVGSNVIKFKVGDHVVGFSMQGSNAEYLTLNQNGVVITVPEDLDLVPLGGLLLGAVTAWSAVVLNGKIQAGQKILIHGGAGGVGTMAIQIAKNLGAYVITTAKAKHTEYLKELGADEIIDYQTQDFTKMVHDLDLVVNLTGSRTLDQSYQVIKPGGILTSVNGVPDPKKAAKFGIQAVYAMGDVSNNTITEILKMYVAGKLQVNVSQTYPFVLKDVKQAHLDFEKGSNQGKRIIVLNTK</sequence>
<dbReference type="EMBL" id="JQCF01000001">
    <property type="protein sequence ID" value="KRO00707.1"/>
    <property type="molecule type" value="Genomic_DNA"/>
</dbReference>
<evidence type="ECO:0000256" key="1">
    <source>
        <dbReference type="ARBA" id="ARBA00023002"/>
    </source>
</evidence>
<dbReference type="Pfam" id="PF13602">
    <property type="entry name" value="ADH_zinc_N_2"/>
    <property type="match status" value="1"/>
</dbReference>
<comment type="caution">
    <text evidence="3">The sequence shown here is derived from an EMBL/GenBank/DDBJ whole genome shotgun (WGS) entry which is preliminary data.</text>
</comment>
<dbReference type="InterPro" id="IPR050700">
    <property type="entry name" value="YIM1/Zinc_Alcohol_DH_Fams"/>
</dbReference>
<feature type="domain" description="Enoyl reductase (ER)" evidence="2">
    <location>
        <begin position="10"/>
        <end position="310"/>
    </location>
</feature>
<evidence type="ECO:0000259" key="2">
    <source>
        <dbReference type="SMART" id="SM00829"/>
    </source>
</evidence>
<dbReference type="SUPFAM" id="SSF51735">
    <property type="entry name" value="NAD(P)-binding Rossmann-fold domains"/>
    <property type="match status" value="1"/>
</dbReference>
<dbReference type="Gene3D" id="3.90.180.10">
    <property type="entry name" value="Medium-chain alcohol dehydrogenases, catalytic domain"/>
    <property type="match status" value="1"/>
</dbReference>
<dbReference type="Pfam" id="PF08240">
    <property type="entry name" value="ADH_N"/>
    <property type="match status" value="1"/>
</dbReference>
<proteinExistence type="predicted"/>
<dbReference type="PROSITE" id="PS01162">
    <property type="entry name" value="QOR_ZETA_CRYSTAL"/>
    <property type="match status" value="1"/>
</dbReference>